<keyword evidence="2" id="KW-0472">Membrane</keyword>
<protein>
    <submittedName>
        <fullName evidence="3">Uncharacterized protein</fullName>
    </submittedName>
</protein>
<keyword evidence="2" id="KW-1133">Transmembrane helix</keyword>
<feature type="region of interest" description="Disordered" evidence="1">
    <location>
        <begin position="203"/>
        <end position="230"/>
    </location>
</feature>
<dbReference type="OrthoDB" id="3065323at2759"/>
<feature type="region of interest" description="Disordered" evidence="1">
    <location>
        <begin position="68"/>
        <end position="99"/>
    </location>
</feature>
<feature type="compositionally biased region" description="Basic and acidic residues" evidence="1">
    <location>
        <begin position="219"/>
        <end position="230"/>
    </location>
</feature>
<dbReference type="AlphaFoldDB" id="A0A0C9WM89"/>
<organism evidence="3 4">
    <name type="scientific">Laccaria amethystina LaAM-08-1</name>
    <dbReference type="NCBI Taxonomy" id="1095629"/>
    <lineage>
        <taxon>Eukaryota</taxon>
        <taxon>Fungi</taxon>
        <taxon>Dikarya</taxon>
        <taxon>Basidiomycota</taxon>
        <taxon>Agaricomycotina</taxon>
        <taxon>Agaricomycetes</taxon>
        <taxon>Agaricomycetidae</taxon>
        <taxon>Agaricales</taxon>
        <taxon>Agaricineae</taxon>
        <taxon>Hydnangiaceae</taxon>
        <taxon>Laccaria</taxon>
    </lineage>
</organism>
<dbReference type="EMBL" id="KN839079">
    <property type="protein sequence ID" value="KIJ90950.1"/>
    <property type="molecule type" value="Genomic_DNA"/>
</dbReference>
<accession>A0A0C9WM89</accession>
<gene>
    <name evidence="3" type="ORF">K443DRAFT_686374</name>
</gene>
<dbReference type="HOGENOM" id="CLU_1204952_0_0_1"/>
<evidence type="ECO:0000313" key="4">
    <source>
        <dbReference type="Proteomes" id="UP000054477"/>
    </source>
</evidence>
<name>A0A0C9WM89_9AGAR</name>
<evidence type="ECO:0000313" key="3">
    <source>
        <dbReference type="EMBL" id="KIJ90950.1"/>
    </source>
</evidence>
<feature type="compositionally biased region" description="Basic and acidic residues" evidence="1">
    <location>
        <begin position="76"/>
        <end position="96"/>
    </location>
</feature>
<evidence type="ECO:0000256" key="1">
    <source>
        <dbReference type="SAM" id="MobiDB-lite"/>
    </source>
</evidence>
<reference evidence="4" key="2">
    <citation type="submission" date="2015-01" db="EMBL/GenBank/DDBJ databases">
        <title>Evolutionary Origins and Diversification of the Mycorrhizal Mutualists.</title>
        <authorList>
            <consortium name="DOE Joint Genome Institute"/>
            <consortium name="Mycorrhizal Genomics Consortium"/>
            <person name="Kohler A."/>
            <person name="Kuo A."/>
            <person name="Nagy L.G."/>
            <person name="Floudas D."/>
            <person name="Copeland A."/>
            <person name="Barry K.W."/>
            <person name="Cichocki N."/>
            <person name="Veneault-Fourrey C."/>
            <person name="LaButti K."/>
            <person name="Lindquist E.A."/>
            <person name="Lipzen A."/>
            <person name="Lundell T."/>
            <person name="Morin E."/>
            <person name="Murat C."/>
            <person name="Riley R."/>
            <person name="Ohm R."/>
            <person name="Sun H."/>
            <person name="Tunlid A."/>
            <person name="Henrissat B."/>
            <person name="Grigoriev I.V."/>
            <person name="Hibbett D.S."/>
            <person name="Martin F."/>
        </authorList>
    </citation>
    <scope>NUCLEOTIDE SEQUENCE [LARGE SCALE GENOMIC DNA]</scope>
    <source>
        <strain evidence="4">LaAM-08-1</strain>
    </source>
</reference>
<dbReference type="Proteomes" id="UP000054477">
    <property type="component" value="Unassembled WGS sequence"/>
</dbReference>
<keyword evidence="4" id="KW-1185">Reference proteome</keyword>
<feature type="transmembrane region" description="Helical" evidence="2">
    <location>
        <begin position="36"/>
        <end position="57"/>
    </location>
</feature>
<reference evidence="3 4" key="1">
    <citation type="submission" date="2014-04" db="EMBL/GenBank/DDBJ databases">
        <authorList>
            <consortium name="DOE Joint Genome Institute"/>
            <person name="Kuo A."/>
            <person name="Kohler A."/>
            <person name="Nagy L.G."/>
            <person name="Floudas D."/>
            <person name="Copeland A."/>
            <person name="Barry K.W."/>
            <person name="Cichocki N."/>
            <person name="Veneault-Fourrey C."/>
            <person name="LaButti K."/>
            <person name="Lindquist E.A."/>
            <person name="Lipzen A."/>
            <person name="Lundell T."/>
            <person name="Morin E."/>
            <person name="Murat C."/>
            <person name="Sun H."/>
            <person name="Tunlid A."/>
            <person name="Henrissat B."/>
            <person name="Grigoriev I.V."/>
            <person name="Hibbett D.S."/>
            <person name="Martin F."/>
            <person name="Nordberg H.P."/>
            <person name="Cantor M.N."/>
            <person name="Hua S.X."/>
        </authorList>
    </citation>
    <scope>NUCLEOTIDE SEQUENCE [LARGE SCALE GENOMIC DNA]</scope>
    <source>
        <strain evidence="3 4">LaAM-08-1</strain>
    </source>
</reference>
<proteinExistence type="predicted"/>
<feature type="compositionally biased region" description="Polar residues" evidence="1">
    <location>
        <begin position="204"/>
        <end position="214"/>
    </location>
</feature>
<keyword evidence="2" id="KW-0812">Transmembrane</keyword>
<sequence length="230" mass="25595">MSPIPSIWVALTPRVLADNRSGMIELPSSIKHRNIWAYLALTSVILVITFLLAYLVYSCYAVSHRTPIASGTPTEPKPRKDFLNERKKPNRYRSDSQRMMMMSNASQASVTEPTSEHDHYSVSIPPLAVTTTSPPNYGLPVDKQVDCSSHSYETPLGLDSHNIRYIPPITSCSPPAVVMIWNDPKLSPIRGSIVMSPFDDDSDNTTVLGAQSQPRGGHARKELPERRMHI</sequence>
<evidence type="ECO:0000256" key="2">
    <source>
        <dbReference type="SAM" id="Phobius"/>
    </source>
</evidence>